<evidence type="ECO:0000256" key="1">
    <source>
        <dbReference type="SAM" id="MobiDB-lite"/>
    </source>
</evidence>
<dbReference type="HOGENOM" id="CLU_2173227_0_0_1"/>
<dbReference type="EMBL" id="GL379846">
    <property type="protein sequence ID" value="EGT54541.1"/>
    <property type="molecule type" value="Genomic_DNA"/>
</dbReference>
<organism evidence="3">
    <name type="scientific">Caenorhabditis brenneri</name>
    <name type="common">Nematode worm</name>
    <dbReference type="NCBI Taxonomy" id="135651"/>
    <lineage>
        <taxon>Eukaryota</taxon>
        <taxon>Metazoa</taxon>
        <taxon>Ecdysozoa</taxon>
        <taxon>Nematoda</taxon>
        <taxon>Chromadorea</taxon>
        <taxon>Rhabditida</taxon>
        <taxon>Rhabditina</taxon>
        <taxon>Rhabditomorpha</taxon>
        <taxon>Rhabditoidea</taxon>
        <taxon>Rhabditidae</taxon>
        <taxon>Peloderinae</taxon>
        <taxon>Caenorhabditis</taxon>
    </lineage>
</organism>
<evidence type="ECO:0000313" key="2">
    <source>
        <dbReference type="EMBL" id="EGT54541.1"/>
    </source>
</evidence>
<sequence>MFIVALLVSDAHFKVDVKKSEKKYDEFDDDEENPLAKLPVRPRKPPQKVYDSYYFLDIYHSQPLPPAITPTTPPKTTVVTAKMGPKMESEKPLFPTNDNGAPKSCYLNFG</sequence>
<feature type="region of interest" description="Disordered" evidence="1">
    <location>
        <begin position="23"/>
        <end position="43"/>
    </location>
</feature>
<keyword evidence="3" id="KW-1185">Reference proteome</keyword>
<name>G0N720_CAEBE</name>
<protein>
    <submittedName>
        <fullName evidence="2">Uncharacterized protein</fullName>
    </submittedName>
</protein>
<dbReference type="AlphaFoldDB" id="G0N720"/>
<dbReference type="InParanoid" id="G0N720"/>
<dbReference type="PANTHER" id="PTHR38616">
    <property type="entry name" value="PROTEIN CBG03925"/>
    <property type="match status" value="1"/>
</dbReference>
<evidence type="ECO:0000313" key="3">
    <source>
        <dbReference type="Proteomes" id="UP000008068"/>
    </source>
</evidence>
<reference evidence="3" key="1">
    <citation type="submission" date="2011-07" db="EMBL/GenBank/DDBJ databases">
        <authorList>
            <consortium name="Caenorhabditis brenneri Sequencing and Analysis Consortium"/>
            <person name="Wilson R.K."/>
        </authorList>
    </citation>
    <scope>NUCLEOTIDE SEQUENCE [LARGE SCALE GENOMIC DNA]</scope>
    <source>
        <strain evidence="3">PB2801</strain>
    </source>
</reference>
<gene>
    <name evidence="2" type="ORF">CAEBREN_13192</name>
</gene>
<dbReference type="PANTHER" id="PTHR38616:SF2">
    <property type="entry name" value="DUF4408 DOMAIN-CONTAINING PROTEIN"/>
    <property type="match status" value="1"/>
</dbReference>
<dbReference type="Proteomes" id="UP000008068">
    <property type="component" value="Unassembled WGS sequence"/>
</dbReference>
<accession>G0N720</accession>
<dbReference type="InterPro" id="IPR039962">
    <property type="entry name" value="ZC21.8"/>
</dbReference>
<proteinExistence type="predicted"/>